<accession>A0A379Z209</accession>
<name>A0A379Z209_9GAMM</name>
<evidence type="ECO:0000313" key="2">
    <source>
        <dbReference type="Proteomes" id="UP000255529"/>
    </source>
</evidence>
<organism evidence="1 2">
    <name type="scientific">Serratia quinivorans</name>
    <dbReference type="NCBI Taxonomy" id="137545"/>
    <lineage>
        <taxon>Bacteria</taxon>
        <taxon>Pseudomonadati</taxon>
        <taxon>Pseudomonadota</taxon>
        <taxon>Gammaproteobacteria</taxon>
        <taxon>Enterobacterales</taxon>
        <taxon>Yersiniaceae</taxon>
        <taxon>Serratia</taxon>
    </lineage>
</organism>
<dbReference type="Proteomes" id="UP000255529">
    <property type="component" value="Unassembled WGS sequence"/>
</dbReference>
<evidence type="ECO:0000313" key="1">
    <source>
        <dbReference type="EMBL" id="SUI54163.1"/>
    </source>
</evidence>
<proteinExistence type="predicted"/>
<dbReference type="EMBL" id="UGYN01000002">
    <property type="protein sequence ID" value="SUI54163.1"/>
    <property type="molecule type" value="Genomic_DNA"/>
</dbReference>
<protein>
    <submittedName>
        <fullName evidence="1">Uncharacterized protein</fullName>
    </submittedName>
</protein>
<reference evidence="1 2" key="1">
    <citation type="submission" date="2018-06" db="EMBL/GenBank/DDBJ databases">
        <authorList>
            <consortium name="Pathogen Informatics"/>
            <person name="Doyle S."/>
        </authorList>
    </citation>
    <scope>NUCLEOTIDE SEQUENCE [LARGE SCALE GENOMIC DNA]</scope>
    <source>
        <strain evidence="1 2">NCTC11544</strain>
    </source>
</reference>
<gene>
    <name evidence="1" type="ORF">NCTC11544_01546</name>
</gene>
<dbReference type="AlphaFoldDB" id="A0A379Z209"/>
<sequence>MLSIIILLLCILTGVAFYKHHRRISARKFIVKRRH</sequence>